<evidence type="ECO:0008006" key="2">
    <source>
        <dbReference type="Google" id="ProtNLM"/>
    </source>
</evidence>
<organism evidence="1">
    <name type="scientific">Tanacetum cinerariifolium</name>
    <name type="common">Dalmatian daisy</name>
    <name type="synonym">Chrysanthemum cinerariifolium</name>
    <dbReference type="NCBI Taxonomy" id="118510"/>
    <lineage>
        <taxon>Eukaryota</taxon>
        <taxon>Viridiplantae</taxon>
        <taxon>Streptophyta</taxon>
        <taxon>Embryophyta</taxon>
        <taxon>Tracheophyta</taxon>
        <taxon>Spermatophyta</taxon>
        <taxon>Magnoliopsida</taxon>
        <taxon>eudicotyledons</taxon>
        <taxon>Gunneridae</taxon>
        <taxon>Pentapetalae</taxon>
        <taxon>asterids</taxon>
        <taxon>campanulids</taxon>
        <taxon>Asterales</taxon>
        <taxon>Asteraceae</taxon>
        <taxon>Asteroideae</taxon>
        <taxon>Anthemideae</taxon>
        <taxon>Anthemidinae</taxon>
        <taxon>Tanacetum</taxon>
    </lineage>
</organism>
<comment type="caution">
    <text evidence="1">The sequence shown here is derived from an EMBL/GenBank/DDBJ whole genome shotgun (WGS) entry which is preliminary data.</text>
</comment>
<sequence length="109" mass="12375">TIKVEYELKPLICGTCLVFVHKDMQCPKHGMVDLRKQGGTSNDGFQTVQKKDFHGPFGSKQGIVDSSKRNVVFAPETKVYYFDRKDMECNDMGHAVEEVEHENTYSENG</sequence>
<evidence type="ECO:0000313" key="1">
    <source>
        <dbReference type="EMBL" id="GFD12447.1"/>
    </source>
</evidence>
<dbReference type="AlphaFoldDB" id="A0A699TQS2"/>
<feature type="non-terminal residue" evidence="1">
    <location>
        <position position="1"/>
    </location>
</feature>
<protein>
    <recommendedName>
        <fullName evidence="2">Zinc knuckle CX2CX4HX4C</fullName>
    </recommendedName>
</protein>
<reference evidence="1" key="1">
    <citation type="journal article" date="2019" name="Sci. Rep.">
        <title>Draft genome of Tanacetum cinerariifolium, the natural source of mosquito coil.</title>
        <authorList>
            <person name="Yamashiro T."/>
            <person name="Shiraishi A."/>
            <person name="Satake H."/>
            <person name="Nakayama K."/>
        </authorList>
    </citation>
    <scope>NUCLEOTIDE SEQUENCE</scope>
</reference>
<proteinExistence type="predicted"/>
<gene>
    <name evidence="1" type="ORF">Tci_884416</name>
</gene>
<name>A0A699TQS2_TANCI</name>
<accession>A0A699TQS2</accession>
<dbReference type="EMBL" id="BKCJ011265680">
    <property type="protein sequence ID" value="GFD12447.1"/>
    <property type="molecule type" value="Genomic_DNA"/>
</dbReference>